<evidence type="ECO:0000313" key="1">
    <source>
        <dbReference type="EMBL" id="SVE43313.1"/>
    </source>
</evidence>
<name>A0A383DG65_9ZZZZ</name>
<reference evidence="1" key="1">
    <citation type="submission" date="2018-05" db="EMBL/GenBank/DDBJ databases">
        <authorList>
            <person name="Lanie J.A."/>
            <person name="Ng W.-L."/>
            <person name="Kazmierczak K.M."/>
            <person name="Andrzejewski T.M."/>
            <person name="Davidsen T.M."/>
            <person name="Wayne K.J."/>
            <person name="Tettelin H."/>
            <person name="Glass J.I."/>
            <person name="Rusch D."/>
            <person name="Podicherti R."/>
            <person name="Tsui H.-C.T."/>
            <person name="Winkler M.E."/>
        </authorList>
    </citation>
    <scope>NUCLEOTIDE SEQUENCE</scope>
</reference>
<dbReference type="InterPro" id="IPR018699">
    <property type="entry name" value="DUF2203"/>
</dbReference>
<evidence type="ECO:0008006" key="2">
    <source>
        <dbReference type="Google" id="ProtNLM"/>
    </source>
</evidence>
<dbReference type="EMBL" id="UINC01216943">
    <property type="protein sequence ID" value="SVE43313.1"/>
    <property type="molecule type" value="Genomic_DNA"/>
</dbReference>
<dbReference type="Pfam" id="PF09969">
    <property type="entry name" value="DUF2203"/>
    <property type="match status" value="1"/>
</dbReference>
<dbReference type="AlphaFoldDB" id="A0A383DG65"/>
<protein>
    <recommendedName>
        <fullName evidence="2">DUF2203 domain-containing protein</fullName>
    </recommendedName>
</protein>
<gene>
    <name evidence="1" type="ORF">METZ01_LOCUS496167</name>
</gene>
<accession>A0A383DG65</accession>
<sequence>MGSYFTVKSANEILPIVIKKYEHAKKQKDLIIKTEQELTHRMSTEDSLIDYATLKQKLNSVVTKFYQSLEDLESTGVVVKQLDQGLLDFPAKRFEQEIWLCWKEGETEVKFWHEKDSGFMGRKPISVSNESLV</sequence>
<proteinExistence type="predicted"/>
<dbReference type="PIRSF" id="PIRSF016498">
    <property type="entry name" value="UCP016498"/>
    <property type="match status" value="1"/>
</dbReference>
<organism evidence="1">
    <name type="scientific">marine metagenome</name>
    <dbReference type="NCBI Taxonomy" id="408172"/>
    <lineage>
        <taxon>unclassified sequences</taxon>
        <taxon>metagenomes</taxon>
        <taxon>ecological metagenomes</taxon>
    </lineage>
</organism>